<sequence length="109" mass="12446">IFRPFELVDVHRLLGQSRKPNTLQRSISYSLRCCAAQKDCFLKSVKIKVSYAPKLRLPVDLRFKVVKLIYNEVTQFYVVGPKGALNNILPRSYPVCEISASKIIVDPHV</sequence>
<evidence type="ECO:0000313" key="1">
    <source>
        <dbReference type="EMBL" id="CAA87987.1"/>
    </source>
</evidence>
<protein>
    <submittedName>
        <fullName evidence="1">ORF L0501</fullName>
    </submittedName>
</protein>
<proteinExistence type="predicted"/>
<name>E9PAE5_YEASX</name>
<organism evidence="1">
    <name type="scientific">Saccharomyces cerevisiae</name>
    <name type="common">Baker's yeast</name>
    <dbReference type="NCBI Taxonomy" id="4932"/>
    <lineage>
        <taxon>Eukaryota</taxon>
        <taxon>Fungi</taxon>
        <taxon>Dikarya</taxon>
        <taxon>Ascomycota</taxon>
        <taxon>Saccharomycotina</taxon>
        <taxon>Saccharomycetes</taxon>
        <taxon>Saccharomycetales</taxon>
        <taxon>Saccharomycetaceae</taxon>
        <taxon>Saccharomyces</taxon>
    </lineage>
</organism>
<reference evidence="1" key="1">
    <citation type="submission" date="1995-01" db="EMBL/GenBank/DDBJ databases">
        <title>Sequence of a 37 kb DNA fragment from chromosome XII of Saccharomyces cerevisiae including the subtelomeric region of the left arm.</title>
        <authorList>
            <person name="Wedler H."/>
            <person name="Wambutt R."/>
        </authorList>
    </citation>
    <scope>NUCLEOTIDE SEQUENCE</scope>
    <source>
        <strain evidence="1">S288C</strain>
    </source>
</reference>
<dbReference type="EMBL" id="Z47973">
    <property type="protein sequence ID" value="CAA87987.1"/>
    <property type="molecule type" value="Genomic_DNA"/>
</dbReference>
<dbReference type="AlphaFoldDB" id="E9PAE5"/>
<feature type="non-terminal residue" evidence="1">
    <location>
        <position position="1"/>
    </location>
</feature>
<accession>E9PAE5</accession>